<protein>
    <submittedName>
        <fullName evidence="8">Methyl-accepting chemotaxis protein</fullName>
    </submittedName>
</protein>
<dbReference type="PROSITE" id="PS50192">
    <property type="entry name" value="T_SNARE"/>
    <property type="match status" value="1"/>
</dbReference>
<organism evidence="8 9">
    <name type="scientific">Bacteriovorax antarcticus</name>
    <dbReference type="NCBI Taxonomy" id="3088717"/>
    <lineage>
        <taxon>Bacteria</taxon>
        <taxon>Pseudomonadati</taxon>
        <taxon>Bdellovibrionota</taxon>
        <taxon>Bacteriovoracia</taxon>
        <taxon>Bacteriovoracales</taxon>
        <taxon>Bacteriovoracaceae</taxon>
        <taxon>Bacteriovorax</taxon>
    </lineage>
</organism>
<comment type="similarity">
    <text evidence="2">Belongs to the methyl-accepting chemotaxis (MCP) protein family.</text>
</comment>
<evidence type="ECO:0000259" key="6">
    <source>
        <dbReference type="PROSITE" id="PS50111"/>
    </source>
</evidence>
<dbReference type="PANTHER" id="PTHR43531">
    <property type="entry name" value="PROTEIN ICFG"/>
    <property type="match status" value="1"/>
</dbReference>
<keyword evidence="9" id="KW-1185">Reference proteome</keyword>
<feature type="region of interest" description="Disordered" evidence="4">
    <location>
        <begin position="582"/>
        <end position="604"/>
    </location>
</feature>
<dbReference type="RefSeq" id="WP_323576851.1">
    <property type="nucleotide sequence ID" value="NZ_JAYGJQ010000002.1"/>
</dbReference>
<evidence type="ECO:0000256" key="2">
    <source>
        <dbReference type="ARBA" id="ARBA00029447"/>
    </source>
</evidence>
<feature type="region of interest" description="Disordered" evidence="4">
    <location>
        <begin position="538"/>
        <end position="559"/>
    </location>
</feature>
<feature type="domain" description="Methyl-accepting transducer" evidence="6">
    <location>
        <begin position="232"/>
        <end position="504"/>
    </location>
</feature>
<dbReference type="PROSITE" id="PS50111">
    <property type="entry name" value="CHEMOTAXIS_TRANSDUC_2"/>
    <property type="match status" value="1"/>
</dbReference>
<keyword evidence="3" id="KW-0807">Transducer</keyword>
<proteinExistence type="inferred from homology"/>
<dbReference type="Gene3D" id="1.10.287.950">
    <property type="entry name" value="Methyl-accepting chemotaxis protein"/>
    <property type="match status" value="1"/>
</dbReference>
<dbReference type="SUPFAM" id="SSF58104">
    <property type="entry name" value="Methyl-accepting chemotaxis protein (MCP) signaling domain"/>
    <property type="match status" value="1"/>
</dbReference>
<feature type="domain" description="T-SNARE coiled-coil homology" evidence="7">
    <location>
        <begin position="223"/>
        <end position="285"/>
    </location>
</feature>
<dbReference type="Pfam" id="PF00015">
    <property type="entry name" value="MCPsignal"/>
    <property type="match status" value="1"/>
</dbReference>
<keyword evidence="5" id="KW-1133">Transmembrane helix</keyword>
<dbReference type="PANTHER" id="PTHR43531:SF14">
    <property type="entry name" value="METHYL-ACCEPTING CHEMOTAXIS PROTEIN I-RELATED"/>
    <property type="match status" value="1"/>
</dbReference>
<dbReference type="EMBL" id="JAYGJQ010000002">
    <property type="protein sequence ID" value="MEA9356957.1"/>
    <property type="molecule type" value="Genomic_DNA"/>
</dbReference>
<evidence type="ECO:0000256" key="3">
    <source>
        <dbReference type="PROSITE-ProRule" id="PRU00284"/>
    </source>
</evidence>
<keyword evidence="5" id="KW-0812">Transmembrane</keyword>
<accession>A0ABU5VWI7</accession>
<keyword evidence="1" id="KW-0488">Methylation</keyword>
<reference evidence="8 9" key="1">
    <citation type="submission" date="2023-11" db="EMBL/GenBank/DDBJ databases">
        <title>A Novel Polar Bacteriovorax (B. antarcticus) Isolated from the Biocrust in Antarctica.</title>
        <authorList>
            <person name="Mun W."/>
            <person name="Choi S.Y."/>
            <person name="Mitchell R.J."/>
        </authorList>
    </citation>
    <scope>NUCLEOTIDE SEQUENCE [LARGE SCALE GENOMIC DNA]</scope>
    <source>
        <strain evidence="8 9">PP10</strain>
    </source>
</reference>
<evidence type="ECO:0000313" key="9">
    <source>
        <dbReference type="Proteomes" id="UP001302274"/>
    </source>
</evidence>
<dbReference type="InterPro" id="IPR004089">
    <property type="entry name" value="MCPsignal_dom"/>
</dbReference>
<dbReference type="Proteomes" id="UP001302274">
    <property type="component" value="Unassembled WGS sequence"/>
</dbReference>
<sequence>MKNFSLKAKLLSLSLFLITISIVIGGVSYWSVGSVIKEYSVISDISYPNTSAMLQMFSNYRSSRIEASQLISPNVPADVKKNVYELMEKNLELDKTLDKKYLEQDYLPGEEALYLEFRKTIDEANKDFKQIMQMYKENKTDAASLATMVSIVNGKLGTDGVQARITAEKLREFHENQALKSEDEAKDAGASATKLTVMLILIFGVIGFVTAFTFSNMLTATLKAISDALDDSSTQVSSAAGQIAASSQELSQAVTEQASSLEETSSSVEEMSSMVNVNTENAKKASENSGLSKRQAERGRTVVEEMVQSMSLINDSNNNIMNQINKSNEQMGEIVKVIQEIETKTKVINDIVFQTKLLSFNASVEAARAGEQGKGFAVVAEEVGNLAQMSGNAAKEISEMLASSVHKVEAIVHETRSSVDGLIADGKEKVRNGTKVAEECGEVLAEIVANVSNVATMANEISVASDEQSKGIQEITKAMGQLDQVTQTNAQTSEQAAHSAEQLSVQAVSLKDQVVTLVAVINGNGKNIPVVTKVKTKTETHTNTKTPPKASNVLPMKKAPAPKPAAKVVSHAPVATPKKAAAGINGGKAVGNLPSYDHPGFEDV</sequence>
<evidence type="ECO:0000256" key="5">
    <source>
        <dbReference type="SAM" id="Phobius"/>
    </source>
</evidence>
<gene>
    <name evidence="8" type="ORF">SHI21_12100</name>
</gene>
<dbReference type="InterPro" id="IPR004090">
    <property type="entry name" value="Chemotax_Me-accpt_rcpt"/>
</dbReference>
<feature type="transmembrane region" description="Helical" evidence="5">
    <location>
        <begin position="195"/>
        <end position="214"/>
    </location>
</feature>
<feature type="region of interest" description="Disordered" evidence="4">
    <location>
        <begin position="279"/>
        <end position="299"/>
    </location>
</feature>
<dbReference type="SMART" id="SM00283">
    <property type="entry name" value="MA"/>
    <property type="match status" value="1"/>
</dbReference>
<dbReference type="Pfam" id="PF12729">
    <property type="entry name" value="4HB_MCP_1"/>
    <property type="match status" value="1"/>
</dbReference>
<comment type="caution">
    <text evidence="8">The sequence shown here is derived from an EMBL/GenBank/DDBJ whole genome shotgun (WGS) entry which is preliminary data.</text>
</comment>
<dbReference type="PRINTS" id="PR00260">
    <property type="entry name" value="CHEMTRNSDUCR"/>
</dbReference>
<evidence type="ECO:0000313" key="8">
    <source>
        <dbReference type="EMBL" id="MEA9356957.1"/>
    </source>
</evidence>
<dbReference type="InterPro" id="IPR024478">
    <property type="entry name" value="HlyB_4HB_MCP"/>
</dbReference>
<name>A0ABU5VWI7_9BACT</name>
<keyword evidence="5" id="KW-0472">Membrane</keyword>
<evidence type="ECO:0000256" key="1">
    <source>
        <dbReference type="ARBA" id="ARBA00022481"/>
    </source>
</evidence>
<evidence type="ECO:0000259" key="7">
    <source>
        <dbReference type="PROSITE" id="PS50192"/>
    </source>
</evidence>
<dbReference type="InterPro" id="IPR051310">
    <property type="entry name" value="MCP_chemotaxis"/>
</dbReference>
<dbReference type="InterPro" id="IPR000727">
    <property type="entry name" value="T_SNARE_dom"/>
</dbReference>
<evidence type="ECO:0000256" key="4">
    <source>
        <dbReference type="SAM" id="MobiDB-lite"/>
    </source>
</evidence>